<gene>
    <name evidence="1" type="ORF">JOE69_001144</name>
</gene>
<dbReference type="SUPFAM" id="SSF54001">
    <property type="entry name" value="Cysteine proteinases"/>
    <property type="match status" value="1"/>
</dbReference>
<reference evidence="1 2" key="1">
    <citation type="submission" date="2023-07" db="EMBL/GenBank/DDBJ databases">
        <title>Sequencing the genomes of 1000 actinobacteria strains.</title>
        <authorList>
            <person name="Klenk H.-P."/>
        </authorList>
    </citation>
    <scope>NUCLEOTIDE SEQUENCE [LARGE SCALE GENOMIC DNA]</scope>
    <source>
        <strain evidence="1 2">DSM 14555</strain>
    </source>
</reference>
<sequence>MIYDRRMGQVGIVLRARKWSTGWWVEKITKSPAHHVVIHIGSGSCISAEPGGVRIRRNDRYKHIIWTDFDLTDEQKHSMYWLAIGRQGIPYNYPAFLVLGLEFLTGLPAPGWVADRVNGLNRETCSQLAHDIYHAVGLNPALHAHIIAPAHWYRLAQHEGWTNTTK</sequence>
<protein>
    <submittedName>
        <fullName evidence="1">Uncharacterized protein</fullName>
    </submittedName>
</protein>
<accession>A0ABU1JAJ9</accession>
<dbReference type="EMBL" id="JAVDQF010000001">
    <property type="protein sequence ID" value="MDR6268906.1"/>
    <property type="molecule type" value="Genomic_DNA"/>
</dbReference>
<evidence type="ECO:0000313" key="1">
    <source>
        <dbReference type="EMBL" id="MDR6268906.1"/>
    </source>
</evidence>
<dbReference type="Proteomes" id="UP001185069">
    <property type="component" value="Unassembled WGS sequence"/>
</dbReference>
<dbReference type="RefSeq" id="WP_309796831.1">
    <property type="nucleotide sequence ID" value="NZ_BAAAHY010000013.1"/>
</dbReference>
<proteinExistence type="predicted"/>
<comment type="caution">
    <text evidence="1">The sequence shown here is derived from an EMBL/GenBank/DDBJ whole genome shotgun (WGS) entry which is preliminary data.</text>
</comment>
<keyword evidence="2" id="KW-1185">Reference proteome</keyword>
<name>A0ABU1JAJ9_9MICC</name>
<organism evidence="1 2">
    <name type="scientific">Arthrobacter russicus</name>
    <dbReference type="NCBI Taxonomy" id="172040"/>
    <lineage>
        <taxon>Bacteria</taxon>
        <taxon>Bacillati</taxon>
        <taxon>Actinomycetota</taxon>
        <taxon>Actinomycetes</taxon>
        <taxon>Micrococcales</taxon>
        <taxon>Micrococcaceae</taxon>
        <taxon>Arthrobacter</taxon>
    </lineage>
</organism>
<evidence type="ECO:0000313" key="2">
    <source>
        <dbReference type="Proteomes" id="UP001185069"/>
    </source>
</evidence>
<dbReference type="Gene3D" id="3.90.1720.10">
    <property type="entry name" value="endopeptidase domain like (from Nostoc punctiforme)"/>
    <property type="match status" value="1"/>
</dbReference>
<dbReference type="InterPro" id="IPR038765">
    <property type="entry name" value="Papain-like_cys_pep_sf"/>
</dbReference>